<proteinExistence type="predicted"/>
<dbReference type="SUPFAM" id="SSF55874">
    <property type="entry name" value="ATPase domain of HSP90 chaperone/DNA topoisomerase II/histidine kinase"/>
    <property type="match status" value="1"/>
</dbReference>
<gene>
    <name evidence="8" type="ORF">LU674_028020</name>
</gene>
<keyword evidence="3" id="KW-0597">Phosphoprotein</keyword>
<keyword evidence="5 8" id="KW-0418">Kinase</keyword>
<evidence type="ECO:0000256" key="5">
    <source>
        <dbReference type="ARBA" id="ARBA00022777"/>
    </source>
</evidence>
<dbReference type="PANTHER" id="PTHR45453">
    <property type="entry name" value="PHOSPHATE REGULON SENSOR PROTEIN PHOR"/>
    <property type="match status" value="1"/>
</dbReference>
<comment type="caution">
    <text evidence="8">The sequence shown here is derived from an EMBL/GenBank/DDBJ whole genome shotgun (WGS) entry which is preliminary data.</text>
</comment>
<reference evidence="8" key="1">
    <citation type="submission" date="2023-06" db="EMBL/GenBank/DDBJ databases">
        <title>MBL-encoding genomic islands in Pseudomonas spp. in Poland.</title>
        <authorList>
            <person name="Urbanowicz P."/>
            <person name="Izdebski R."/>
            <person name="Biedrzycka M."/>
            <person name="Gniadkowski M."/>
        </authorList>
    </citation>
    <scope>NUCLEOTIDE SEQUENCE</scope>
    <source>
        <strain evidence="8">NMI5768_13</strain>
    </source>
</reference>
<dbReference type="GO" id="GO:0016036">
    <property type="term" value="P:cellular response to phosphate starvation"/>
    <property type="evidence" value="ECO:0007669"/>
    <property type="project" value="TreeGrafter"/>
</dbReference>
<evidence type="ECO:0000256" key="4">
    <source>
        <dbReference type="ARBA" id="ARBA00022679"/>
    </source>
</evidence>
<evidence type="ECO:0000256" key="3">
    <source>
        <dbReference type="ARBA" id="ARBA00022553"/>
    </source>
</evidence>
<evidence type="ECO:0000256" key="2">
    <source>
        <dbReference type="ARBA" id="ARBA00012438"/>
    </source>
</evidence>
<evidence type="ECO:0000313" key="9">
    <source>
        <dbReference type="Proteomes" id="UP001165439"/>
    </source>
</evidence>
<dbReference type="InterPro" id="IPR003661">
    <property type="entry name" value="HisK_dim/P_dom"/>
</dbReference>
<dbReference type="RefSeq" id="WP_060489704.1">
    <property type="nucleotide sequence ID" value="NZ_CP128540.1"/>
</dbReference>
<dbReference type="GO" id="GO:0005886">
    <property type="term" value="C:plasma membrane"/>
    <property type="evidence" value="ECO:0007669"/>
    <property type="project" value="TreeGrafter"/>
</dbReference>
<evidence type="ECO:0000256" key="6">
    <source>
        <dbReference type="ARBA" id="ARBA00023012"/>
    </source>
</evidence>
<dbReference type="CDD" id="cd00082">
    <property type="entry name" value="HisKA"/>
    <property type="match status" value="1"/>
</dbReference>
<keyword evidence="4" id="KW-0808">Transferase</keyword>
<protein>
    <recommendedName>
        <fullName evidence="2">histidine kinase</fullName>
        <ecNumber evidence="2">2.7.13.3</ecNumber>
    </recommendedName>
</protein>
<dbReference type="AlphaFoldDB" id="A0AAW7HU95"/>
<accession>A0AAW7HU95</accession>
<dbReference type="GO" id="GO:0000155">
    <property type="term" value="F:phosphorelay sensor kinase activity"/>
    <property type="evidence" value="ECO:0007669"/>
    <property type="project" value="InterPro"/>
</dbReference>
<dbReference type="Proteomes" id="UP001165439">
    <property type="component" value="Unassembled WGS sequence"/>
</dbReference>
<dbReference type="InterPro" id="IPR050351">
    <property type="entry name" value="BphY/WalK/GraS-like"/>
</dbReference>
<evidence type="ECO:0000259" key="7">
    <source>
        <dbReference type="PROSITE" id="PS50109"/>
    </source>
</evidence>
<dbReference type="InterPro" id="IPR036097">
    <property type="entry name" value="HisK_dim/P_sf"/>
</dbReference>
<dbReference type="PANTHER" id="PTHR45453:SF1">
    <property type="entry name" value="PHOSPHATE REGULON SENSOR PROTEIN PHOR"/>
    <property type="match status" value="1"/>
</dbReference>
<feature type="domain" description="Histidine kinase" evidence="7">
    <location>
        <begin position="23"/>
        <end position="248"/>
    </location>
</feature>
<dbReference type="Gene3D" id="3.30.565.10">
    <property type="entry name" value="Histidine kinase-like ATPase, C-terminal domain"/>
    <property type="match status" value="1"/>
</dbReference>
<dbReference type="EMBL" id="JAJSRF020000001">
    <property type="protein sequence ID" value="MDM3956141.1"/>
    <property type="molecule type" value="Genomic_DNA"/>
</dbReference>
<sequence>MNDNNFESKANEAQRIDLLFLGNFVHQLVNPLNGVAGTLDNVVDGIYKGAEINQKINAARAQIEQCIHLTKNLAFFSEISSEQKLLSAPKKEGIVILPQSIIEALQFYSELGAKRNIKIGLTDKVTQYKIKGRPEALRQVFMNLFDNAVKYGIPDTTISVTPTVQKKTGALRVSFENHSIGFSSHDAEKIFALGFRSQEAKASIALSTGLGLYLCREIMRTFFGGDVTAAHSRRRGISTFTVIFPKDSWYL</sequence>
<dbReference type="GO" id="GO:0004721">
    <property type="term" value="F:phosphoprotein phosphatase activity"/>
    <property type="evidence" value="ECO:0007669"/>
    <property type="project" value="TreeGrafter"/>
</dbReference>
<dbReference type="InterPro" id="IPR005467">
    <property type="entry name" value="His_kinase_dom"/>
</dbReference>
<dbReference type="InterPro" id="IPR036890">
    <property type="entry name" value="HATPase_C_sf"/>
</dbReference>
<comment type="catalytic activity">
    <reaction evidence="1">
        <text>ATP + protein L-histidine = ADP + protein N-phospho-L-histidine.</text>
        <dbReference type="EC" id="2.7.13.3"/>
    </reaction>
</comment>
<dbReference type="PROSITE" id="PS50109">
    <property type="entry name" value="HIS_KIN"/>
    <property type="match status" value="1"/>
</dbReference>
<keyword evidence="6" id="KW-0902">Two-component regulatory system</keyword>
<evidence type="ECO:0000313" key="8">
    <source>
        <dbReference type="EMBL" id="MDM3956141.1"/>
    </source>
</evidence>
<dbReference type="InterPro" id="IPR003594">
    <property type="entry name" value="HATPase_dom"/>
</dbReference>
<dbReference type="SUPFAM" id="SSF47384">
    <property type="entry name" value="Homodimeric domain of signal transducing histidine kinase"/>
    <property type="match status" value="1"/>
</dbReference>
<dbReference type="Pfam" id="PF02518">
    <property type="entry name" value="HATPase_c"/>
    <property type="match status" value="1"/>
</dbReference>
<dbReference type="GeneID" id="83677979"/>
<dbReference type="SMART" id="SM00387">
    <property type="entry name" value="HATPase_c"/>
    <property type="match status" value="1"/>
</dbReference>
<organism evidence="8 9">
    <name type="scientific">Pseudomonas alloputida</name>
    <dbReference type="NCBI Taxonomy" id="1940621"/>
    <lineage>
        <taxon>Bacteria</taxon>
        <taxon>Pseudomonadati</taxon>
        <taxon>Pseudomonadota</taxon>
        <taxon>Gammaproteobacteria</taxon>
        <taxon>Pseudomonadales</taxon>
        <taxon>Pseudomonadaceae</taxon>
        <taxon>Pseudomonas</taxon>
    </lineage>
</organism>
<dbReference type="EC" id="2.7.13.3" evidence="2"/>
<evidence type="ECO:0000256" key="1">
    <source>
        <dbReference type="ARBA" id="ARBA00000085"/>
    </source>
</evidence>
<name>A0AAW7HU95_9PSED</name>